<evidence type="ECO:0000256" key="26">
    <source>
        <dbReference type="ARBA" id="ARBA00035901"/>
    </source>
</evidence>
<evidence type="ECO:0000313" key="52">
    <source>
        <dbReference type="Proteomes" id="UP000664991"/>
    </source>
</evidence>
<evidence type="ECO:0000256" key="34">
    <source>
        <dbReference type="ARBA" id="ARBA00036778"/>
    </source>
</evidence>
<dbReference type="FunFam" id="2.70.130.10:FF:000011">
    <property type="entry name" value="Insulin-like growth factor 2 receptor"/>
    <property type="match status" value="1"/>
</dbReference>
<evidence type="ECO:0000256" key="13">
    <source>
        <dbReference type="ARBA" id="ARBA00022989"/>
    </source>
</evidence>
<dbReference type="EMBL" id="JAEMGP010000008">
    <property type="protein sequence ID" value="KAG5205738.1"/>
    <property type="molecule type" value="Genomic_DNA"/>
</dbReference>
<keyword evidence="8" id="KW-0597">Phosphoprotein</keyword>
<keyword evidence="13 47" id="KW-1133">Transmembrane helix</keyword>
<evidence type="ECO:0000256" key="22">
    <source>
        <dbReference type="ARBA" id="ARBA00023288"/>
    </source>
</evidence>
<dbReference type="InterPro" id="IPR044865">
    <property type="entry name" value="MRH_dom"/>
</dbReference>
<comment type="catalytic activity">
    <reaction evidence="26">
        <text>L-histidyl-L-proline diketopiperazine(in) = L-histidyl-L-proline diketopiperazine(out)</text>
        <dbReference type="Rhea" id="RHEA:74787"/>
        <dbReference type="ChEBI" id="CHEBI:90039"/>
    </reaction>
</comment>
<dbReference type="FunFam" id="2.70.130.10:FF:000022">
    <property type="entry name" value="Insulin-like growth factor 2 receptor"/>
    <property type="match status" value="1"/>
</dbReference>
<comment type="function">
    <text evidence="39">Mediates the transport of phosphorylated lysosomal enzymes from the Golgi complex and the cell surface to lysosomes. Lysosomal enzymes bearing phosphomannosyl residues bind specifically to mannose-6-phosphate receptors in the Golgi apparatus and the resulting receptor-ligand complex is transported to an acidic prelysosomal compartment where the low pH mediates the dissociation of the complex. The receptor is then recycled back to the Golgi for another round of trafficking through its binding to the retromer. This receptor also binds IGF2. Acts as a positive regulator of T-cell coactivation by binding DPP4.</text>
</comment>
<feature type="domain" description="Major facilitator superfamily (MFS) profile" evidence="48">
    <location>
        <begin position="2550"/>
        <end position="2963"/>
    </location>
</feature>
<dbReference type="PANTHER" id="PTHR15071">
    <property type="entry name" value="MANNOSE-6-PHOSPHATE RECEPTOR FAMILY MEMBER"/>
    <property type="match status" value="1"/>
</dbReference>
<keyword evidence="15" id="KW-0333">Golgi apparatus</keyword>
<dbReference type="GO" id="GO:0005802">
    <property type="term" value="C:trans-Golgi network"/>
    <property type="evidence" value="ECO:0007669"/>
    <property type="project" value="TreeGrafter"/>
</dbReference>
<evidence type="ECO:0000256" key="10">
    <source>
        <dbReference type="ARBA" id="ARBA00022729"/>
    </source>
</evidence>
<organism evidence="51 52">
    <name type="scientific">Ovis aries</name>
    <name type="common">Sheep</name>
    <dbReference type="NCBI Taxonomy" id="9940"/>
    <lineage>
        <taxon>Eukaryota</taxon>
        <taxon>Metazoa</taxon>
        <taxon>Chordata</taxon>
        <taxon>Craniata</taxon>
        <taxon>Vertebrata</taxon>
        <taxon>Euteleostomi</taxon>
        <taxon>Mammalia</taxon>
        <taxon>Eutheria</taxon>
        <taxon>Laurasiatheria</taxon>
        <taxon>Artiodactyla</taxon>
        <taxon>Ruminantia</taxon>
        <taxon>Pecora</taxon>
        <taxon>Bovidae</taxon>
        <taxon>Caprinae</taxon>
        <taxon>Ovis</taxon>
    </lineage>
</organism>
<feature type="transmembrane region" description="Helical" evidence="47">
    <location>
        <begin position="2849"/>
        <end position="2868"/>
    </location>
</feature>
<dbReference type="CDD" id="cd17379">
    <property type="entry name" value="MFS_SLC22A1_2_3"/>
    <property type="match status" value="1"/>
</dbReference>
<feature type="transmembrane region" description="Helical" evidence="47">
    <location>
        <begin position="2472"/>
        <end position="2494"/>
    </location>
</feature>
<evidence type="ECO:0000256" key="29">
    <source>
        <dbReference type="ARBA" id="ARBA00036470"/>
    </source>
</evidence>
<evidence type="ECO:0000256" key="3">
    <source>
        <dbReference type="ARBA" id="ARBA00004614"/>
    </source>
</evidence>
<keyword evidence="22" id="KW-0449">Lipoprotein</keyword>
<evidence type="ECO:0000256" key="44">
    <source>
        <dbReference type="ARBA" id="ARBA00082192"/>
    </source>
</evidence>
<dbReference type="Gene3D" id="2.10.10.10">
    <property type="entry name" value="Fibronectin, type II, collagen-binding"/>
    <property type="match status" value="1"/>
</dbReference>
<evidence type="ECO:0000256" key="5">
    <source>
        <dbReference type="ARBA" id="ARBA00022448"/>
    </source>
</evidence>
<feature type="region of interest" description="Disordered" evidence="46">
    <location>
        <begin position="2993"/>
        <end position="3013"/>
    </location>
</feature>
<dbReference type="SUPFAM" id="SSF57440">
    <property type="entry name" value="Kringle-like"/>
    <property type="match status" value="1"/>
</dbReference>
<comment type="catalytic activity">
    <reaction evidence="24">
        <text>1-methylnicotinamide(out) = 1-methylnicotinamide(in)</text>
        <dbReference type="Rhea" id="RHEA:73859"/>
        <dbReference type="ChEBI" id="CHEBI:16797"/>
    </reaction>
</comment>
<feature type="transmembrane region" description="Helical" evidence="47">
    <location>
        <begin position="2622"/>
        <end position="2642"/>
    </location>
</feature>
<keyword evidence="20" id="KW-0675">Receptor</keyword>
<dbReference type="Pfam" id="PF00878">
    <property type="entry name" value="CIMR"/>
    <property type="match status" value="15"/>
</dbReference>
<dbReference type="GO" id="GO:0005537">
    <property type="term" value="F:D-mannose binding"/>
    <property type="evidence" value="ECO:0007669"/>
    <property type="project" value="InterPro"/>
</dbReference>
<dbReference type="InterPro" id="IPR020846">
    <property type="entry name" value="MFS_dom"/>
</dbReference>
<evidence type="ECO:0000256" key="32">
    <source>
        <dbReference type="ARBA" id="ARBA00036661"/>
    </source>
</evidence>
<evidence type="ECO:0000256" key="46">
    <source>
        <dbReference type="SAM" id="MobiDB-lite"/>
    </source>
</evidence>
<evidence type="ECO:0000256" key="31">
    <source>
        <dbReference type="ARBA" id="ARBA00036490"/>
    </source>
</evidence>
<feature type="domain" description="MRH" evidence="50">
    <location>
        <begin position="342"/>
        <end position="485"/>
    </location>
</feature>
<feature type="domain" description="MRH" evidence="50">
    <location>
        <begin position="949"/>
        <end position="1097"/>
    </location>
</feature>
<feature type="transmembrane region" description="Helical" evidence="47">
    <location>
        <begin position="2874"/>
        <end position="2897"/>
    </location>
</feature>
<protein>
    <recommendedName>
        <fullName evidence="41">Cation-independent mannose-6-phosphate receptor</fullName>
    </recommendedName>
    <alternativeName>
        <fullName evidence="42">300 kDa mannose 6-phosphate receptor</fullName>
    </alternativeName>
    <alternativeName>
        <fullName evidence="44">Insulin-like growth factor 2 receptor</fullName>
    </alternativeName>
    <alternativeName>
        <fullName evidence="43">Insulin-like growth factor II receptor</fullName>
    </alternativeName>
</protein>
<evidence type="ECO:0000256" key="21">
    <source>
        <dbReference type="ARBA" id="ARBA00023180"/>
    </source>
</evidence>
<evidence type="ECO:0000259" key="49">
    <source>
        <dbReference type="PROSITE" id="PS51092"/>
    </source>
</evidence>
<dbReference type="FunFam" id="2.70.130.10:FF:000016">
    <property type="entry name" value="Insulin-like growth factor 2 receptor"/>
    <property type="match status" value="1"/>
</dbReference>
<comment type="caution">
    <text evidence="51">The sequence shown here is derived from an EMBL/GenBank/DDBJ whole genome shotgun (WGS) entry which is preliminary data.</text>
</comment>
<dbReference type="GO" id="GO:0006811">
    <property type="term" value="P:monoatomic ion transport"/>
    <property type="evidence" value="ECO:0007669"/>
    <property type="project" value="UniProtKB-KW"/>
</dbReference>
<name>A0A836D0Z6_SHEEP</name>
<comment type="catalytic activity">
    <reaction evidence="35">
        <text>thiamine(in) = thiamine(out)</text>
        <dbReference type="Rhea" id="RHEA:34919"/>
        <dbReference type="ChEBI" id="CHEBI:18385"/>
    </reaction>
</comment>
<dbReference type="FunFam" id="2.70.130.10:FF:000006">
    <property type="entry name" value="Insulin-like growth factor 2 receptor"/>
    <property type="match status" value="1"/>
</dbReference>
<dbReference type="FunFam" id="2.70.130.10:FF:000010">
    <property type="entry name" value="Insulin-like growth factor 2 receptor"/>
    <property type="match status" value="1"/>
</dbReference>
<comment type="catalytic activity">
    <reaction evidence="28">
        <text>prostaglandin E2(out) = prostaglandin E2(in)</text>
        <dbReference type="Rhea" id="RHEA:50984"/>
        <dbReference type="ChEBI" id="CHEBI:606564"/>
    </reaction>
</comment>
<keyword evidence="17 47" id="KW-0472">Membrane</keyword>
<keyword evidence="16" id="KW-0406">Ion transport</keyword>
<dbReference type="GO" id="GO:0010008">
    <property type="term" value="C:endosome membrane"/>
    <property type="evidence" value="ECO:0007669"/>
    <property type="project" value="UniProtKB-SubCell"/>
</dbReference>
<evidence type="ECO:0000256" key="43">
    <source>
        <dbReference type="ARBA" id="ARBA00078903"/>
    </source>
</evidence>
<dbReference type="InterPro" id="IPR013806">
    <property type="entry name" value="Kringle-like"/>
</dbReference>
<comment type="caution">
    <text evidence="45">Lacks conserved residue(s) required for the propagation of feature annotation.</text>
</comment>
<dbReference type="InterPro" id="IPR005828">
    <property type="entry name" value="MFS_sugar_transport-like"/>
</dbReference>
<dbReference type="Pfam" id="PF00083">
    <property type="entry name" value="Sugar_tr"/>
    <property type="match status" value="1"/>
</dbReference>
<dbReference type="Pfam" id="PF00040">
    <property type="entry name" value="fn2"/>
    <property type="match status" value="1"/>
</dbReference>
<dbReference type="CDD" id="cd00062">
    <property type="entry name" value="FN2"/>
    <property type="match status" value="1"/>
</dbReference>
<comment type="subunit">
    <text evidence="40">Binds HA-I and HA-II plasma membrane adapters. Interacts with DPP4; the interaction is direct. Binds GGA1, GGA2 and GGA3. Interacts with the heterotrimeric retromer cargo-selective complex (CSC), formed by VPS26 (VPS26A or VPS26B), VPS29 and VPS35; which is involved in retrograde trafficking of the receptor from endosomes to the Golgi apparatus.</text>
</comment>
<evidence type="ECO:0000259" key="50">
    <source>
        <dbReference type="PROSITE" id="PS51914"/>
    </source>
</evidence>
<evidence type="ECO:0000256" key="7">
    <source>
        <dbReference type="ARBA" id="ARBA00022481"/>
    </source>
</evidence>
<evidence type="ECO:0000256" key="33">
    <source>
        <dbReference type="ARBA" id="ARBA00036754"/>
    </source>
</evidence>
<dbReference type="PROSITE" id="PS51092">
    <property type="entry name" value="FN2_2"/>
    <property type="match status" value="1"/>
</dbReference>
<gene>
    <name evidence="51" type="ORF">JEQ12_018988</name>
</gene>
<dbReference type="SUPFAM" id="SSF50911">
    <property type="entry name" value="Mannose 6-phosphate receptor domain"/>
    <property type="match status" value="15"/>
</dbReference>
<evidence type="ECO:0000256" key="6">
    <source>
        <dbReference type="ARBA" id="ARBA00022475"/>
    </source>
</evidence>
<feature type="domain" description="MRH" evidence="50">
    <location>
        <begin position="1385"/>
        <end position="1526"/>
    </location>
</feature>
<evidence type="ECO:0000256" key="42">
    <source>
        <dbReference type="ARBA" id="ARBA00075391"/>
    </source>
</evidence>
<dbReference type="FunFam" id="2.70.130.10:FF:000004">
    <property type="entry name" value="Insulin-like growth factor 2 receptor"/>
    <property type="match status" value="1"/>
</dbReference>
<dbReference type="Gene3D" id="1.20.1250.20">
    <property type="entry name" value="MFS general substrate transporter like domains"/>
    <property type="match status" value="1"/>
</dbReference>
<evidence type="ECO:0000256" key="47">
    <source>
        <dbReference type="SAM" id="Phobius"/>
    </source>
</evidence>
<evidence type="ECO:0000256" key="4">
    <source>
        <dbReference type="ARBA" id="ARBA00009203"/>
    </source>
</evidence>
<evidence type="ECO:0000256" key="9">
    <source>
        <dbReference type="ARBA" id="ARBA00022692"/>
    </source>
</evidence>
<dbReference type="SMART" id="SM01404">
    <property type="entry name" value="CIMR"/>
    <property type="match status" value="14"/>
</dbReference>
<proteinExistence type="inferred from homology"/>
<feature type="region of interest" description="Disordered" evidence="46">
    <location>
        <begin position="45"/>
        <end position="68"/>
    </location>
</feature>
<dbReference type="InterPro" id="IPR000479">
    <property type="entry name" value="CIMR_rpt"/>
</dbReference>
<evidence type="ECO:0000256" key="30">
    <source>
        <dbReference type="ARBA" id="ARBA00036483"/>
    </source>
</evidence>
<dbReference type="InterPro" id="IPR004749">
    <property type="entry name" value="Orgcat_transp/SVOP"/>
</dbReference>
<evidence type="ECO:0000256" key="14">
    <source>
        <dbReference type="ARBA" id="ARBA00022990"/>
    </source>
</evidence>
<dbReference type="FunFam" id="2.70.130.10:FF:000019">
    <property type="entry name" value="Insulin-like growth factor 2 receptor"/>
    <property type="match status" value="1"/>
</dbReference>
<evidence type="ECO:0000259" key="48">
    <source>
        <dbReference type="PROSITE" id="PS50850"/>
    </source>
</evidence>
<sequence length="3013" mass="332601">MPPSLLSLCSGARELQLLKRECPKTCALQAESFCRTAKRKPCSPQLEKSLHSNEPGTAPPTPAPNKGSYTWEAVDTKNNMLYKINICGNMGIAQCGPSSAVCMHDLKTDSFHSVGDSLLKTASRSLLEFNTTVNCKQQNHKIQSSITFLCGKTLGTPEFVTATDCVHYFEWRTTAACKKDIFKANKEVPCYAFDRGLKKHDLNPLIKTSGAYLVDDSDPDTSLFINVCRDIDALRASSPRVRVCPPGAAACLVRGDRAFDVGRPQEGLKLVSNDRLVLSYVKEGAGQPDFCDGHSPAVTITFVCPSERREGTIPKLTAKSNCRFEIEWVTEYACHRDYLESQSCSLSSAQHDVAVDLQPLSRVGDSLFYTSEADEYTYYLSVCGGSQVPVCNKKDAAVCQVKKADSTQVKVAGRPQNLTLRYSDGDLTLIYFGGEECSSGFQRMSVINFECNQTAGNNGRGAPVFTGEVDCTYFFTWDTKYACVHEKEALLCSVSDGKQRFDLSALARHSELEQNWEAVDGSQREAEKKHFFINICHRVLQTGQARGCPEDAAVCAVDKNGSKNLGRFISPPTREKGNIQLFYSDGDECGGGQKIMTNITLMCKPGDLESAPVLTTSRDDGCFYEFVWHTAAACVLSRTEGDNCTVFDSQAGFSFDLTPLTKKKDSYRVETDKYEFHINVCGPLSVGACPPDSGACQVSRSDRKSWNLGRSNAKLSYYDGMIQLTYRDGTPYNDEKRTPRATLITFLCDRDAGVGYPEYQEEDNSTYNFRWYTSYACPEEPLECIVTDPITLDQYDLSRLVKSEGGPEGNWYSMDHGGARSTWRKYYINVCRPLSPVPGCDRYASACQMKYQGEQGSFSETVSISNLGVAKTGPVVEDSGSLLLEYVNGSACTTSDQRRTTYTTRIHLVCSIGSLHTHPIFSLNWECVVSFLWNTAAACPIRVTTDIDQACSIRDPNSGYVFDLNPLNRSQGYVVSGIGKMFLFNVCGAMPACGTLDENPASGCEAEAQTDDLKTLKPGRLVGLEKSLQLSTEGFITLNYTGLPSHPNGRADAFIIRFICNDDVYPGMPKFLHQDIDSSLGIRDTFFEFETALACVPSPVDCQVTDSAGNEYDLSGLSKARKPWTAVDTFDEGKKRTFYLSVCTPLPYIPGCHGTAVGSCLVTEENNWNLGVVQISPQVGANGSLSLVYVNGDKCKDQRFSTRINLECAHTSGSPTFQLQNDCEYVFLWRTVEACPVVRAEGDYCEVRDPRHGNLYNLLPLGLNDTVVRTGEYIYYFRVCGELSSGICPTSDKSKVISSCQEKRGPQGFQKVAGLFTQKLTYENGVLKMNYTGGDTCHKVYQRSTTIFFYCDRSTQTPMFLQETSDCSYLFEWRTQYACPPFDLIECSFKNEDGNTYDLSSLSRYSDNWEAVTGTGSTEHYLINVCKSLSPQAGSDPCPPEAAVCLLGGPKPVNLGRVRDSPQWSQGLILLKYVDGDLCPDQIRKKSTTIRFTCSESHVNSRPMFISAVEDCEYTFSWPTAAACPVKSNVHDDCQVTNPATGHLFDLTSLSGRIGFTAAYSEKGLVFLSVCGENENCASGVGACFGQTRISVGKASKRLTYVDQVLQLVYENGSPCPSKTGQSYKSVISFVCRPEARPTNRPMLISLDKRTCTLFFSWHTPLACEQTTECSVRNGSSLIDLSPLIHRTAGYEAYDESEDERSDTSPDFYINICQPLNPMHGVACPAGTAVCKVPVDGSPIDIGRVAGPPILNPIANEVYLNFESSTPCLADRHFNYTSLITFHCKRGVSMGTPKLLRTSVCDFVFEWETPLVCPDEVKTEGCSLTDEQLYYSFNLSSLSKNTFKVTRGPHTYSVGVCTAAAGLDEGGCKDGAVCLLSGSKGASFGRLASMKLDYRHQDEAVILSYANGDTCPPETEDGEPCVFPFLFNGKSYEECVVESRARLWCATTANYDRDHEWGFCKHSTSHRTSTIIFKCDEDADVGRPQVFSEVRGCEVTFEWKTKVVCPPKKMECKFVHKHRTYDLRLLSSLTGSWSFVHDGASYYINLCQKIYKGPQDCSERASVCKRSASGEVQVLGLVHTQKLDVVDDKVIVTYSKGHHCGDNKTASAVIELTCAKTVGRPSFTRFDIDSCTYHFSWDSRAACAVKPQEVQMVNGTIINPANGRSFSLGDIYFKRFSASGDMRTNGDKYVYEIQLSSITGSSNPACSGASICQRKANDQHFSRKVGTSNQTRYYVQDGDLDVVFASSSKCGKDKTKSVSSTIFFHCDPLVKDGIPEFSHETADCQYLFSWHTSAVCPLGAGFDEEIAGDDDTQEHKGLSERSQAVGAVLSLLLVALTGCLLTLLLYKKERREMVMSRLTNCCRRSANVSYKYSKVNKEEEADENETEWLMEEVQPPAPRPGKESQENGHVAAKSVRAADALSALHGDEQDSEDEVLTLPEVKSDVHGGSVMLTVDDVLEQVGEFGWFQKQTFLILCLLSAAFAPIYVGIVFLAFTPDHRCRSPGVAELSRRCGWSLAEELNYTVPGPGPEGQCLRYEVDWNQSALSCLDPLAGLAANGSALPLGPCVQGWVYDTPGSSIVTEFNLVCDDSWKVDLFQSCVNLGFFLGSLGVGYIADRFGRKVCLLATTITCAVSGVLMAVAPDYTSLLLFRLVQGLVSKGSWTAGYTLITEFVGLGYRRTVAILYQMAFTIGLVLLSGLAYILPHWRWLQLAVSLPIFLLLFCYWFVPESPRWLLSQKRNTEAIKIMDHIAQKNGKLPPADLKMLSVEEDVTEKLSPSFTDLFRTPILRKYTFILMYLWFTSSVVYQGLIMHVGATGGNLYLDFLYSALVEFPAAFIILVTIDRFGRRYPLATFNLVTGLACFLMIFIPHDLPWLNITIACVGRMGITIGFQMVCLVNAELFPTFIRNLGMMVCSSLCDVGGILTPFLVFRLMEVWQGSPLILFAALGLVAGGMTLLLPETKGVTLPETIEDAENLQRKAKPKERKIYLQVQTSELNTQVPERDASQGNAQQE</sequence>
<comment type="catalytic activity">
    <reaction evidence="27">
        <text>putrescine(out) = putrescine(in)</text>
        <dbReference type="Rhea" id="RHEA:72135"/>
        <dbReference type="ChEBI" id="CHEBI:326268"/>
    </reaction>
</comment>
<keyword evidence="6" id="KW-1003">Cell membrane</keyword>
<dbReference type="FunFam" id="2.70.130.10:FF:000007">
    <property type="entry name" value="Insulin-like growth factor 2 receptor"/>
    <property type="match status" value="1"/>
</dbReference>
<evidence type="ECO:0000256" key="38">
    <source>
        <dbReference type="ARBA" id="ARBA00038191"/>
    </source>
</evidence>
<evidence type="ECO:0000256" key="1">
    <source>
        <dbReference type="ARBA" id="ARBA00004530"/>
    </source>
</evidence>
<evidence type="ECO:0000256" key="27">
    <source>
        <dbReference type="ARBA" id="ARBA00035928"/>
    </source>
</evidence>
<dbReference type="SUPFAM" id="SSF103473">
    <property type="entry name" value="MFS general substrate transporter"/>
    <property type="match status" value="1"/>
</dbReference>
<feature type="domain" description="MRH" evidence="50">
    <location>
        <begin position="1820"/>
        <end position="2007"/>
    </location>
</feature>
<dbReference type="FunFam" id="2.70.130.10:FF:000005">
    <property type="entry name" value="Insulin-like growth factor 2 receptor"/>
    <property type="match status" value="1"/>
</dbReference>
<dbReference type="FunFam" id="2.70.130.10:FF:000020">
    <property type="entry name" value="Insulin-like growth factor 2 receptor"/>
    <property type="match status" value="1"/>
</dbReference>
<evidence type="ECO:0000256" key="39">
    <source>
        <dbReference type="ARBA" id="ARBA00056681"/>
    </source>
</evidence>
<feature type="transmembrane region" description="Helical" evidence="47">
    <location>
        <begin position="2324"/>
        <end position="2346"/>
    </location>
</feature>
<dbReference type="GO" id="GO:0038023">
    <property type="term" value="F:signaling receptor activity"/>
    <property type="evidence" value="ECO:0007669"/>
    <property type="project" value="InterPro"/>
</dbReference>
<evidence type="ECO:0000256" key="35">
    <source>
        <dbReference type="ARBA" id="ARBA00036839"/>
    </source>
</evidence>
<evidence type="ECO:0000256" key="16">
    <source>
        <dbReference type="ARBA" id="ARBA00023065"/>
    </source>
</evidence>
<feature type="domain" description="MRH" evidence="50">
    <location>
        <begin position="1532"/>
        <end position="1666"/>
    </location>
</feature>
<comment type="catalytic activity">
    <reaction evidence="29">
        <text>serotonin(out) = serotonin(in)</text>
        <dbReference type="Rhea" id="RHEA:73867"/>
        <dbReference type="ChEBI" id="CHEBI:350546"/>
    </reaction>
</comment>
<dbReference type="GO" id="GO:0007041">
    <property type="term" value="P:lysosomal transport"/>
    <property type="evidence" value="ECO:0007669"/>
    <property type="project" value="InterPro"/>
</dbReference>
<keyword evidence="7" id="KW-0488">Methylation</keyword>
<feature type="transmembrane region" description="Helical" evidence="47">
    <location>
        <begin position="2595"/>
        <end position="2615"/>
    </location>
</feature>
<dbReference type="FunFam" id="1.20.1250.20:FF:000148">
    <property type="entry name" value="Solute carrier family 22 member 2"/>
    <property type="match status" value="1"/>
</dbReference>
<dbReference type="PROSITE" id="PS51914">
    <property type="entry name" value="MRH"/>
    <property type="match status" value="15"/>
</dbReference>
<dbReference type="SMART" id="SM00059">
    <property type="entry name" value="FN2"/>
    <property type="match status" value="1"/>
</dbReference>
<evidence type="ECO:0000256" key="20">
    <source>
        <dbReference type="ARBA" id="ARBA00023170"/>
    </source>
</evidence>
<dbReference type="FunFam" id="2.70.130.10:FF:000009">
    <property type="entry name" value="Insulin-like growth factor 2 receptor"/>
    <property type="match status" value="1"/>
</dbReference>
<comment type="similarity">
    <text evidence="38">Belongs to the MRL1/IGF2R family.</text>
</comment>
<dbReference type="InterPro" id="IPR000562">
    <property type="entry name" value="FN_type2_dom"/>
</dbReference>
<feature type="domain" description="MRH" evidence="50">
    <location>
        <begin position="2169"/>
        <end position="2298"/>
    </location>
</feature>
<feature type="domain" description="MRH" evidence="50">
    <location>
        <begin position="642"/>
        <end position="779"/>
    </location>
</feature>
<keyword evidence="11" id="KW-0677">Repeat</keyword>
<evidence type="ECO:0000256" key="41">
    <source>
        <dbReference type="ARBA" id="ARBA00072869"/>
    </source>
</evidence>
<reference evidence="51 52" key="1">
    <citation type="submission" date="2020-12" db="EMBL/GenBank/DDBJ databases">
        <title>De novo assembly of Tibetan sheep genome.</title>
        <authorList>
            <person name="Li X."/>
        </authorList>
    </citation>
    <scope>NUCLEOTIDE SEQUENCE [LARGE SCALE GENOMIC DNA]</scope>
    <source>
        <tissue evidence="51">Heart</tissue>
    </source>
</reference>
<feature type="transmembrane region" description="Helical" evidence="47">
    <location>
        <begin position="2909"/>
        <end position="2929"/>
    </location>
</feature>
<evidence type="ECO:0000256" key="17">
    <source>
        <dbReference type="ARBA" id="ARBA00023136"/>
    </source>
</evidence>
<evidence type="ECO:0000256" key="2">
    <source>
        <dbReference type="ARBA" id="ARBA00004554"/>
    </source>
</evidence>
<comment type="catalytic activity">
    <reaction evidence="36">
        <text>prostaglandin F2alpha(out) = prostaglandin F2alpha(in)</text>
        <dbReference type="Rhea" id="RHEA:50988"/>
        <dbReference type="ChEBI" id="CHEBI:57404"/>
    </reaction>
</comment>
<dbReference type="FunFam" id="2.70.130.10:FF:000012">
    <property type="entry name" value="Insulin-like growth factor 2 receptor"/>
    <property type="match status" value="1"/>
</dbReference>
<feature type="transmembrane region" description="Helical" evidence="47">
    <location>
        <begin position="2824"/>
        <end position="2842"/>
    </location>
</feature>
<feature type="transmembrane region" description="Helical" evidence="47">
    <location>
        <begin position="2708"/>
        <end position="2727"/>
    </location>
</feature>
<comment type="subcellular location">
    <subcellularLocation>
        <location evidence="23">Basal cell membrane</location>
        <topology evidence="23">Multi-pass membrane protein</topology>
    </subcellularLocation>
    <subcellularLocation>
        <location evidence="2">Basolateral cell membrane</location>
        <topology evidence="2">Multi-pass membrane protein</topology>
    </subcellularLocation>
    <subcellularLocation>
        <location evidence="1">Endosome membrane</location>
        <topology evidence="1">Single-pass type I membrane protein</topology>
    </subcellularLocation>
    <subcellularLocation>
        <location evidence="3">Golgi apparatus membrane</location>
        <topology evidence="3">Single-pass type I membrane protein</topology>
    </subcellularLocation>
</comment>
<feature type="domain" description="Fibronectin type-II" evidence="49">
    <location>
        <begin position="1916"/>
        <end position="1962"/>
    </location>
</feature>
<dbReference type="GO" id="GO:0016323">
    <property type="term" value="C:basolateral plasma membrane"/>
    <property type="evidence" value="ECO:0007669"/>
    <property type="project" value="UniProtKB-SubCell"/>
</dbReference>
<evidence type="ECO:0000256" key="24">
    <source>
        <dbReference type="ARBA" id="ARBA00035834"/>
    </source>
</evidence>
<keyword evidence="12" id="KW-0967">Endosome</keyword>
<evidence type="ECO:0000256" key="19">
    <source>
        <dbReference type="ARBA" id="ARBA00023157"/>
    </source>
</evidence>
<comment type="catalytic activity">
    <reaction evidence="25">
        <text>(R)-adrenaline(out) = (R)-adrenaline(in)</text>
        <dbReference type="Rhea" id="RHEA:73875"/>
        <dbReference type="ChEBI" id="CHEBI:71406"/>
    </reaction>
</comment>
<keyword evidence="19" id="KW-1015">Disulfide bond</keyword>
<feature type="domain" description="MRH" evidence="50">
    <location>
        <begin position="188"/>
        <end position="336"/>
    </location>
</feature>
<comment type="catalytic activity">
    <reaction evidence="30">
        <text>dopamine(out) = dopamine(in)</text>
        <dbReference type="Rhea" id="RHEA:73863"/>
        <dbReference type="ChEBI" id="CHEBI:59905"/>
    </reaction>
</comment>
<keyword evidence="14" id="KW-0007">Acetylation</keyword>
<evidence type="ECO:0000256" key="36">
    <source>
        <dbReference type="ARBA" id="ARBA00036978"/>
    </source>
</evidence>
<dbReference type="PROSITE" id="PS00216">
    <property type="entry name" value="SUGAR_TRANSPORT_1"/>
    <property type="match status" value="2"/>
</dbReference>
<feature type="domain" description="MRH" evidence="50">
    <location>
        <begin position="1668"/>
        <end position="1815"/>
    </location>
</feature>
<evidence type="ECO:0000256" key="25">
    <source>
        <dbReference type="ARBA" id="ARBA00035897"/>
    </source>
</evidence>
<feature type="transmembrane region" description="Helical" evidence="47">
    <location>
        <begin position="2941"/>
        <end position="2958"/>
    </location>
</feature>
<keyword evidence="9 47" id="KW-0812">Transmembrane</keyword>
<feature type="transmembrane region" description="Helical" evidence="47">
    <location>
        <begin position="2791"/>
        <end position="2812"/>
    </location>
</feature>
<dbReference type="GO" id="GO:0005520">
    <property type="term" value="F:insulin-like growth factor binding"/>
    <property type="evidence" value="ECO:0007669"/>
    <property type="project" value="TreeGrafter"/>
</dbReference>
<evidence type="ECO:0000256" key="45">
    <source>
        <dbReference type="PROSITE-ProRule" id="PRU00479"/>
    </source>
</evidence>
<evidence type="ECO:0000256" key="12">
    <source>
        <dbReference type="ARBA" id="ARBA00022753"/>
    </source>
</evidence>
<dbReference type="GO" id="GO:0005770">
    <property type="term" value="C:late endosome"/>
    <property type="evidence" value="ECO:0007669"/>
    <property type="project" value="TreeGrafter"/>
</dbReference>
<evidence type="ECO:0000256" key="18">
    <source>
        <dbReference type="ARBA" id="ARBA00023139"/>
    </source>
</evidence>
<dbReference type="FunFam" id="2.10.10.10:FF:000006">
    <property type="entry name" value="Insulin-like growth factor 2 receptor"/>
    <property type="match status" value="1"/>
</dbReference>
<feature type="domain" description="MRH" evidence="50">
    <location>
        <begin position="490"/>
        <end position="636"/>
    </location>
</feature>
<evidence type="ECO:0000256" key="37">
    <source>
        <dbReference type="ARBA" id="ARBA00037001"/>
    </source>
</evidence>
<feature type="domain" description="MRH" evidence="50">
    <location>
        <begin position="1100"/>
        <end position="1237"/>
    </location>
</feature>
<dbReference type="FunFam" id="2.70.130.10:FF:000015">
    <property type="entry name" value="Insulin-like growth factor 2 receptor"/>
    <property type="match status" value="1"/>
</dbReference>
<comment type="catalytic activity">
    <reaction evidence="37">
        <text>histamine(out) = histamine(in)</text>
        <dbReference type="Rhea" id="RHEA:73879"/>
        <dbReference type="ChEBI" id="CHEBI:58432"/>
    </reaction>
</comment>
<dbReference type="PROSITE" id="PS50850">
    <property type="entry name" value="MFS"/>
    <property type="match status" value="1"/>
</dbReference>
<dbReference type="FunFam" id="2.70.130.10:FF:000017">
    <property type="entry name" value="Insulin-like growth factor 2 receptor"/>
    <property type="match status" value="1"/>
</dbReference>
<dbReference type="GO" id="GO:0000139">
    <property type="term" value="C:Golgi membrane"/>
    <property type="evidence" value="ECO:0007669"/>
    <property type="project" value="UniProtKB-SubCell"/>
</dbReference>
<keyword evidence="18" id="KW-0564">Palmitate</keyword>
<feature type="domain" description="MRH" evidence="50">
    <location>
        <begin position="65"/>
        <end position="179"/>
    </location>
</feature>
<comment type="catalytic activity">
    <reaction evidence="33">
        <text>guanidine(out) = guanidine(in)</text>
        <dbReference type="Rhea" id="RHEA:73883"/>
        <dbReference type="ChEBI" id="CHEBI:30087"/>
    </reaction>
</comment>
<dbReference type="InterPro" id="IPR036259">
    <property type="entry name" value="MFS_trans_sf"/>
</dbReference>
<evidence type="ECO:0000256" key="8">
    <source>
        <dbReference type="ARBA" id="ARBA00022553"/>
    </source>
</evidence>
<dbReference type="FunFam" id="2.70.130.10:FF:000013">
    <property type="entry name" value="Insulin-like growth factor 2 receptor"/>
    <property type="match status" value="1"/>
</dbReference>
<accession>A0A836D0Z6</accession>
<feature type="transmembrane region" description="Helical" evidence="47">
    <location>
        <begin position="2681"/>
        <end position="2702"/>
    </location>
</feature>
<dbReference type="Gene3D" id="2.70.130.10">
    <property type="entry name" value="Mannose-6-phosphate receptor binding domain"/>
    <property type="match status" value="15"/>
</dbReference>
<dbReference type="PROSITE" id="PS00023">
    <property type="entry name" value="FN2_1"/>
    <property type="match status" value="1"/>
</dbReference>
<keyword evidence="21" id="KW-0325">Glycoprotein</keyword>
<evidence type="ECO:0000256" key="28">
    <source>
        <dbReference type="ARBA" id="ARBA00036345"/>
    </source>
</evidence>
<keyword evidence="10" id="KW-0732">Signal</keyword>
<feature type="transmembrane region" description="Helical" evidence="47">
    <location>
        <begin position="2648"/>
        <end position="2669"/>
    </location>
</feature>
<comment type="catalytic activity">
    <reaction evidence="32">
        <text>(R)-salsolinol(in) = (R)-salsolinol(out)</text>
        <dbReference type="Rhea" id="RHEA:74791"/>
        <dbReference type="ChEBI" id="CHEBI:194082"/>
    </reaction>
</comment>
<evidence type="ECO:0000313" key="51">
    <source>
        <dbReference type="EMBL" id="KAG5205738.1"/>
    </source>
</evidence>
<evidence type="ECO:0000256" key="40">
    <source>
        <dbReference type="ARBA" id="ARBA00064514"/>
    </source>
</evidence>
<feature type="domain" description="MRH" evidence="50">
    <location>
        <begin position="782"/>
        <end position="941"/>
    </location>
</feature>
<feature type="domain" description="MRH" evidence="50">
    <location>
        <begin position="2010"/>
        <end position="2145"/>
    </location>
</feature>
<dbReference type="InterPro" id="IPR036943">
    <property type="entry name" value="FN_type2_sf"/>
</dbReference>
<evidence type="ECO:0000256" key="11">
    <source>
        <dbReference type="ARBA" id="ARBA00022737"/>
    </source>
</evidence>
<dbReference type="InterPro" id="IPR009011">
    <property type="entry name" value="Man6P_isomerase_rcpt-bd_dom_sf"/>
</dbReference>
<dbReference type="NCBIfam" id="TIGR00898">
    <property type="entry name" value="2A0119"/>
    <property type="match status" value="1"/>
</dbReference>
<comment type="catalytic activity">
    <reaction evidence="31">
        <text>spermidine(in) = spermidine(out)</text>
        <dbReference type="Rhea" id="RHEA:35039"/>
        <dbReference type="ChEBI" id="CHEBI:57834"/>
    </reaction>
</comment>
<feature type="domain" description="MRH" evidence="50">
    <location>
        <begin position="1243"/>
        <end position="1381"/>
    </location>
</feature>
<evidence type="ECO:0000256" key="15">
    <source>
        <dbReference type="ARBA" id="ARBA00023034"/>
    </source>
</evidence>
<comment type="catalytic activity">
    <reaction evidence="34">
        <text>acetylcholine(in) = acetylcholine(out)</text>
        <dbReference type="Rhea" id="RHEA:74663"/>
        <dbReference type="ChEBI" id="CHEBI:15355"/>
    </reaction>
</comment>
<dbReference type="Proteomes" id="UP000664991">
    <property type="component" value="Unassembled WGS sequence"/>
</dbReference>
<keyword evidence="5" id="KW-0813">Transport</keyword>
<evidence type="ECO:0000256" key="23">
    <source>
        <dbReference type="ARBA" id="ARBA00034696"/>
    </source>
</evidence>
<dbReference type="PANTHER" id="PTHR15071:SF17">
    <property type="entry name" value="CATION-INDEPENDENT MANNOSE-6-PHOSPHATE RECEPTOR"/>
    <property type="match status" value="1"/>
</dbReference>
<dbReference type="PRINTS" id="PR00013">
    <property type="entry name" value="FNTYPEII"/>
</dbReference>
<dbReference type="InterPro" id="IPR005829">
    <property type="entry name" value="Sugar_transporter_CS"/>
</dbReference>
<dbReference type="GO" id="GO:0042910">
    <property type="term" value="F:xenobiotic transmembrane transporter activity"/>
    <property type="evidence" value="ECO:0007669"/>
    <property type="project" value="UniProtKB-ARBA"/>
</dbReference>
<comment type="similarity">
    <text evidence="4">Belongs to the major facilitator (TC 2.A.1) superfamily. Organic cation transporter (TC 2.A.1.19) family.</text>
</comment>